<evidence type="ECO:0000313" key="3">
    <source>
        <dbReference type="Proteomes" id="UP000244722"/>
    </source>
</evidence>
<feature type="compositionally biased region" description="Basic and acidic residues" evidence="1">
    <location>
        <begin position="31"/>
        <end position="41"/>
    </location>
</feature>
<reference evidence="2 3" key="1">
    <citation type="submission" date="2017-04" db="EMBL/GenBank/DDBJ databases">
        <title>Draft genome sequence of Tuber borchii Vittad., a whitish edible truffle.</title>
        <authorList>
            <consortium name="DOE Joint Genome Institute"/>
            <person name="Murat C."/>
            <person name="Kuo A."/>
            <person name="Barry K.W."/>
            <person name="Clum A."/>
            <person name="Dockter R.B."/>
            <person name="Fauchery L."/>
            <person name="Iotti M."/>
            <person name="Kohler A."/>
            <person name="Labutti K."/>
            <person name="Lindquist E.A."/>
            <person name="Lipzen A."/>
            <person name="Ohm R.A."/>
            <person name="Wang M."/>
            <person name="Grigoriev I.V."/>
            <person name="Zambonelli A."/>
            <person name="Martin F.M."/>
        </authorList>
    </citation>
    <scope>NUCLEOTIDE SEQUENCE [LARGE SCALE GENOMIC DNA]</scope>
    <source>
        <strain evidence="2 3">Tbo3840</strain>
    </source>
</reference>
<sequence>MSGEGNESMLSSLDGPTPILCRKYASQPASPRDKSAMENSREGLSPPRSLVSVRSMPAILVEQGCLDGYSLEEYIHSLYASYVTPQKAKQSLLLRSPLIAVADSDLILSGREPILGTLIPSRKGGSQAVTESDTSSPPMPLMKDYYGSADEYTSASVSTKSVASEEVTVLDFARTSEPEGDRGFMGARGHLPRASPRVNPLGLGLSLNTDIEKDMNDPDPSFHRAAGSPRGPVREAFIEQVGSAFYFKKLKNDSLGKLPRITPVEWSFPEHESPELTAIQESSPGGGYRSRGPETPSSNSSNETIRPGVRNVVILPGESDRRYHSSCCRRSHGEMDIGSAAGIKIEEGEGIILHHARHRGAIAPGGPSCPPASPTTPAATTFSLLRKEKGSVVLERKPFPPGHGGSNYRGIHPAPPIKTTVLCYANVLPEQSRTPTPVLTIGDNDTSQPNSPSGSGEFSSVRWSRVSVASSMPYASGCTSGLEGSKSLRSIKALLLNEGIQLKEGDARSGNGTPGDRLSRGARLWGTI</sequence>
<gene>
    <name evidence="2" type="ORF">B9Z19DRAFT_1109491</name>
</gene>
<dbReference type="Proteomes" id="UP000244722">
    <property type="component" value="Unassembled WGS sequence"/>
</dbReference>
<comment type="caution">
    <text evidence="2">The sequence shown here is derived from an EMBL/GenBank/DDBJ whole genome shotgun (WGS) entry which is preliminary data.</text>
</comment>
<dbReference type="AlphaFoldDB" id="A0A2T6ZLN6"/>
<accession>A0A2T6ZLN6</accession>
<feature type="region of interest" description="Disordered" evidence="1">
    <location>
        <begin position="504"/>
        <end position="528"/>
    </location>
</feature>
<feature type="region of interest" description="Disordered" evidence="1">
    <location>
        <begin position="269"/>
        <end position="308"/>
    </location>
</feature>
<organism evidence="2 3">
    <name type="scientific">Tuber borchii</name>
    <name type="common">White truffle</name>
    <dbReference type="NCBI Taxonomy" id="42251"/>
    <lineage>
        <taxon>Eukaryota</taxon>
        <taxon>Fungi</taxon>
        <taxon>Dikarya</taxon>
        <taxon>Ascomycota</taxon>
        <taxon>Pezizomycotina</taxon>
        <taxon>Pezizomycetes</taxon>
        <taxon>Pezizales</taxon>
        <taxon>Tuberaceae</taxon>
        <taxon>Tuber</taxon>
    </lineage>
</organism>
<proteinExistence type="predicted"/>
<feature type="region of interest" description="Disordered" evidence="1">
    <location>
        <begin position="1"/>
        <end position="49"/>
    </location>
</feature>
<evidence type="ECO:0000313" key="2">
    <source>
        <dbReference type="EMBL" id="PUU76398.1"/>
    </source>
</evidence>
<protein>
    <submittedName>
        <fullName evidence="2">Uncharacterized protein</fullName>
    </submittedName>
</protein>
<feature type="region of interest" description="Disordered" evidence="1">
    <location>
        <begin position="173"/>
        <end position="197"/>
    </location>
</feature>
<dbReference type="OrthoDB" id="5411734at2759"/>
<dbReference type="EMBL" id="NESQ01000190">
    <property type="protein sequence ID" value="PUU76398.1"/>
    <property type="molecule type" value="Genomic_DNA"/>
</dbReference>
<feature type="compositionally biased region" description="Polar residues" evidence="1">
    <location>
        <begin position="295"/>
        <end position="304"/>
    </location>
</feature>
<keyword evidence="3" id="KW-1185">Reference proteome</keyword>
<evidence type="ECO:0000256" key="1">
    <source>
        <dbReference type="SAM" id="MobiDB-lite"/>
    </source>
</evidence>
<name>A0A2T6ZLN6_TUBBO</name>